<dbReference type="Proteomes" id="UP000605970">
    <property type="component" value="Unassembled WGS sequence"/>
</dbReference>
<reference evidence="1" key="1">
    <citation type="journal article" date="2020" name="Ecol. Evol.">
        <title>Genome structure and content of the rice root-knot nematode (Meloidogyne graminicola).</title>
        <authorList>
            <person name="Phan N.T."/>
            <person name="Danchin E.G.J."/>
            <person name="Klopp C."/>
            <person name="Perfus-Barbeoch L."/>
            <person name="Kozlowski D.K."/>
            <person name="Koutsovoulos G.D."/>
            <person name="Lopez-Roques C."/>
            <person name="Bouchez O."/>
            <person name="Zahm M."/>
            <person name="Besnard G."/>
            <person name="Bellafiore S."/>
        </authorList>
    </citation>
    <scope>NUCLEOTIDE SEQUENCE</scope>
    <source>
        <strain evidence="1">VN-18</strain>
    </source>
</reference>
<comment type="caution">
    <text evidence="1">The sequence shown here is derived from an EMBL/GenBank/DDBJ whole genome shotgun (WGS) entry which is preliminary data.</text>
</comment>
<organism evidence="1 2">
    <name type="scientific">Meloidogyne graminicola</name>
    <dbReference type="NCBI Taxonomy" id="189291"/>
    <lineage>
        <taxon>Eukaryota</taxon>
        <taxon>Metazoa</taxon>
        <taxon>Ecdysozoa</taxon>
        <taxon>Nematoda</taxon>
        <taxon>Chromadorea</taxon>
        <taxon>Rhabditida</taxon>
        <taxon>Tylenchina</taxon>
        <taxon>Tylenchomorpha</taxon>
        <taxon>Tylenchoidea</taxon>
        <taxon>Meloidogynidae</taxon>
        <taxon>Meloidogyninae</taxon>
        <taxon>Meloidogyne</taxon>
    </lineage>
</organism>
<gene>
    <name evidence="1" type="ORF">Mgra_00004931</name>
</gene>
<sequence length="67" mass="7331">MIEELFSTPSHSPPAAAIVQGTDDNSILMDANEANDEFNSSASVEFSEIKVAPEEDFKEKIIDKSNE</sequence>
<accession>A0A8S9ZRC0</accession>
<name>A0A8S9ZRC0_9BILA</name>
<dbReference type="EMBL" id="JABEBT010000039">
    <property type="protein sequence ID" value="KAF7635689.1"/>
    <property type="molecule type" value="Genomic_DNA"/>
</dbReference>
<evidence type="ECO:0000313" key="1">
    <source>
        <dbReference type="EMBL" id="KAF7635689.1"/>
    </source>
</evidence>
<protein>
    <submittedName>
        <fullName evidence="1">Uncharacterized protein</fullName>
    </submittedName>
</protein>
<keyword evidence="2" id="KW-1185">Reference proteome</keyword>
<dbReference type="AlphaFoldDB" id="A0A8S9ZRC0"/>
<proteinExistence type="predicted"/>
<evidence type="ECO:0000313" key="2">
    <source>
        <dbReference type="Proteomes" id="UP000605970"/>
    </source>
</evidence>